<evidence type="ECO:0000313" key="1">
    <source>
        <dbReference type="EMBL" id="GAA0593781.1"/>
    </source>
</evidence>
<keyword evidence="2" id="KW-1185">Reference proteome</keyword>
<proteinExistence type="predicted"/>
<protein>
    <submittedName>
        <fullName evidence="1">Uncharacterized protein</fullName>
    </submittedName>
</protein>
<sequence>MQYVCDAAGRKTWFRIETEAEAARESELMRHAVEKHFRRAREQASQAYRPAPGPYIEQDIGRAAHVRRTMPVFLTLRDADGNALATAMLPPQAGRVDPACSPMVVGPGNADPYPEHADAIGALGRHFSLVLDRARCYPYHRF</sequence>
<evidence type="ECO:0000313" key="2">
    <source>
        <dbReference type="Proteomes" id="UP001501588"/>
    </source>
</evidence>
<dbReference type="EMBL" id="BAAAFZ010000055">
    <property type="protein sequence ID" value="GAA0593781.1"/>
    <property type="molecule type" value="Genomic_DNA"/>
</dbReference>
<dbReference type="Proteomes" id="UP001501588">
    <property type="component" value="Unassembled WGS sequence"/>
</dbReference>
<reference evidence="2" key="1">
    <citation type="journal article" date="2019" name="Int. J. Syst. Evol. Microbiol.">
        <title>The Global Catalogue of Microorganisms (GCM) 10K type strain sequencing project: providing services to taxonomists for standard genome sequencing and annotation.</title>
        <authorList>
            <consortium name="The Broad Institute Genomics Platform"/>
            <consortium name="The Broad Institute Genome Sequencing Center for Infectious Disease"/>
            <person name="Wu L."/>
            <person name="Ma J."/>
        </authorList>
    </citation>
    <scope>NUCLEOTIDE SEQUENCE [LARGE SCALE GENOMIC DNA]</scope>
    <source>
        <strain evidence="2">JCM 9933</strain>
    </source>
</reference>
<gene>
    <name evidence="1" type="ORF">GCM10009416_35180</name>
</gene>
<dbReference type="RefSeq" id="WP_343896684.1">
    <property type="nucleotide sequence ID" value="NZ_BAAAFZ010000055.1"/>
</dbReference>
<accession>A0ABP3QMK0</accession>
<comment type="caution">
    <text evidence="1">The sequence shown here is derived from an EMBL/GenBank/DDBJ whole genome shotgun (WGS) entry which is preliminary data.</text>
</comment>
<name>A0ABP3QMK0_9PROT</name>
<organism evidence="1 2">
    <name type="scientific">Craurococcus roseus</name>
    <dbReference type="NCBI Taxonomy" id="77585"/>
    <lineage>
        <taxon>Bacteria</taxon>
        <taxon>Pseudomonadati</taxon>
        <taxon>Pseudomonadota</taxon>
        <taxon>Alphaproteobacteria</taxon>
        <taxon>Acetobacterales</taxon>
        <taxon>Acetobacteraceae</taxon>
        <taxon>Craurococcus</taxon>
    </lineage>
</organism>